<evidence type="ECO:0000256" key="6">
    <source>
        <dbReference type="ARBA" id="ARBA00023002"/>
    </source>
</evidence>
<keyword evidence="5 8" id="KW-0521">NADP</keyword>
<dbReference type="GeneID" id="93485676"/>
<evidence type="ECO:0000313" key="11">
    <source>
        <dbReference type="Proteomes" id="UP000591941"/>
    </source>
</evidence>
<evidence type="ECO:0000256" key="1">
    <source>
        <dbReference type="ARBA" id="ARBA00004903"/>
    </source>
</evidence>
<reference evidence="10 11" key="1">
    <citation type="submission" date="2020-08" db="EMBL/GenBank/DDBJ databases">
        <title>Genomic Encyclopedia of Type Strains, Phase IV (KMG-IV): sequencing the most valuable type-strain genomes for metagenomic binning, comparative biology and taxonomic classification.</title>
        <authorList>
            <person name="Goeker M."/>
        </authorList>
    </citation>
    <scope>NUCLEOTIDE SEQUENCE [LARGE SCALE GENOMIC DNA]</scope>
    <source>
        <strain evidence="10 11">DSM 21255</strain>
    </source>
</reference>
<dbReference type="InterPro" id="IPR001796">
    <property type="entry name" value="DHFR_dom"/>
</dbReference>
<dbReference type="GO" id="GO:0046655">
    <property type="term" value="P:folic acid metabolic process"/>
    <property type="evidence" value="ECO:0007669"/>
    <property type="project" value="TreeGrafter"/>
</dbReference>
<dbReference type="InterPro" id="IPR024072">
    <property type="entry name" value="DHFR-like_dom_sf"/>
</dbReference>
<dbReference type="FunFam" id="3.40.430.10:FF:000001">
    <property type="entry name" value="Dihydrofolate reductase"/>
    <property type="match status" value="1"/>
</dbReference>
<dbReference type="SUPFAM" id="SSF53597">
    <property type="entry name" value="Dihydrofolate reductase-like"/>
    <property type="match status" value="1"/>
</dbReference>
<dbReference type="Proteomes" id="UP000591941">
    <property type="component" value="Unassembled WGS sequence"/>
</dbReference>
<dbReference type="PROSITE" id="PS51330">
    <property type="entry name" value="DHFR_2"/>
    <property type="match status" value="1"/>
</dbReference>
<comment type="caution">
    <text evidence="10">The sequence shown here is derived from an EMBL/GenBank/DDBJ whole genome shotgun (WGS) entry which is preliminary data.</text>
</comment>
<dbReference type="GO" id="GO:0070401">
    <property type="term" value="F:NADP+ binding"/>
    <property type="evidence" value="ECO:0007669"/>
    <property type="project" value="UniProtKB-ARBA"/>
</dbReference>
<evidence type="ECO:0000256" key="4">
    <source>
        <dbReference type="ARBA" id="ARBA00022563"/>
    </source>
</evidence>
<gene>
    <name evidence="10" type="ORF">HNR45_000395</name>
</gene>
<dbReference type="InterPro" id="IPR012259">
    <property type="entry name" value="DHFR"/>
</dbReference>
<protein>
    <recommendedName>
        <fullName evidence="3 8">Dihydrofolate reductase</fullName>
        <ecNumber evidence="3 8">1.5.1.3</ecNumber>
    </recommendedName>
</protein>
<dbReference type="GO" id="GO:0005829">
    <property type="term" value="C:cytosol"/>
    <property type="evidence" value="ECO:0007669"/>
    <property type="project" value="TreeGrafter"/>
</dbReference>
<comment type="catalytic activity">
    <reaction evidence="8">
        <text>(6S)-5,6,7,8-tetrahydrofolate + NADP(+) = 7,8-dihydrofolate + NADPH + H(+)</text>
        <dbReference type="Rhea" id="RHEA:15009"/>
        <dbReference type="ChEBI" id="CHEBI:15378"/>
        <dbReference type="ChEBI" id="CHEBI:57451"/>
        <dbReference type="ChEBI" id="CHEBI:57453"/>
        <dbReference type="ChEBI" id="CHEBI:57783"/>
        <dbReference type="ChEBI" id="CHEBI:58349"/>
        <dbReference type="EC" id="1.5.1.3"/>
    </reaction>
</comment>
<dbReference type="GO" id="GO:0006730">
    <property type="term" value="P:one-carbon metabolic process"/>
    <property type="evidence" value="ECO:0007669"/>
    <property type="project" value="UniProtKB-KW"/>
</dbReference>
<evidence type="ECO:0000256" key="3">
    <source>
        <dbReference type="ARBA" id="ARBA00012856"/>
    </source>
</evidence>
<evidence type="ECO:0000256" key="2">
    <source>
        <dbReference type="ARBA" id="ARBA00009539"/>
    </source>
</evidence>
<dbReference type="OrthoDB" id="9804315at2"/>
<dbReference type="EC" id="1.5.1.3" evidence="3 8"/>
<evidence type="ECO:0000259" key="9">
    <source>
        <dbReference type="PROSITE" id="PS51330"/>
    </source>
</evidence>
<evidence type="ECO:0000256" key="7">
    <source>
        <dbReference type="ARBA" id="ARBA00025067"/>
    </source>
</evidence>
<keyword evidence="11" id="KW-1185">Reference proteome</keyword>
<dbReference type="PRINTS" id="PR00070">
    <property type="entry name" value="DHFR"/>
</dbReference>
<dbReference type="GO" id="GO:0046452">
    <property type="term" value="P:dihydrofolate metabolic process"/>
    <property type="evidence" value="ECO:0007669"/>
    <property type="project" value="TreeGrafter"/>
</dbReference>
<sequence>MLHIIVAVAKNQAIGKDNQLLWHLRDDLKRFQKITTGHPIIMGRKTFESLPGMLPGRAHWVLTRDRNWAAAHPEVQCFASVAEVLQALQQNEDYFVIGGGEIYRAFFPYAEQLHITEVDSEPEADTYFPVIDETVWEKTRVEEGEVNAKNPLAHRFVTYVRHA</sequence>
<dbReference type="AlphaFoldDB" id="A0A841R0C3"/>
<feature type="domain" description="DHFR" evidence="9">
    <location>
        <begin position="1"/>
        <end position="161"/>
    </location>
</feature>
<comment type="pathway">
    <text evidence="1 8">Cofactor biosynthesis; tetrahydrofolate biosynthesis; 5,6,7,8-tetrahydrofolate from 7,8-dihydrofolate: step 1/1.</text>
</comment>
<dbReference type="Pfam" id="PF00186">
    <property type="entry name" value="DHFR_1"/>
    <property type="match status" value="1"/>
</dbReference>
<dbReference type="Gene3D" id="3.40.430.10">
    <property type="entry name" value="Dihydrofolate Reductase, subunit A"/>
    <property type="match status" value="1"/>
</dbReference>
<dbReference type="CDD" id="cd00209">
    <property type="entry name" value="DHFR"/>
    <property type="match status" value="1"/>
</dbReference>
<evidence type="ECO:0000256" key="8">
    <source>
        <dbReference type="PIRNR" id="PIRNR000194"/>
    </source>
</evidence>
<comment type="function">
    <text evidence="7 8">Key enzyme in folate metabolism. Catalyzes an essential reaction for de novo glycine and purine synthesis, and for DNA precursor synthesis.</text>
</comment>
<name>A0A841R0C3_9FIRM</name>
<dbReference type="PIRSF" id="PIRSF000194">
    <property type="entry name" value="DHFR"/>
    <property type="match status" value="1"/>
</dbReference>
<keyword evidence="4 8" id="KW-0554">One-carbon metabolism</keyword>
<accession>A0A841R0C3</accession>
<comment type="similarity">
    <text evidence="2 8">Belongs to the dihydrofolate reductase family.</text>
</comment>
<dbReference type="PANTHER" id="PTHR48069">
    <property type="entry name" value="DIHYDROFOLATE REDUCTASE"/>
    <property type="match status" value="1"/>
</dbReference>
<proteinExistence type="inferred from homology"/>
<keyword evidence="6 8" id="KW-0560">Oxidoreductase</keyword>
<dbReference type="GO" id="GO:0004146">
    <property type="term" value="F:dihydrofolate reductase activity"/>
    <property type="evidence" value="ECO:0007669"/>
    <property type="project" value="UniProtKB-EC"/>
</dbReference>
<dbReference type="PANTHER" id="PTHR48069:SF3">
    <property type="entry name" value="DIHYDROFOLATE REDUCTASE"/>
    <property type="match status" value="1"/>
</dbReference>
<dbReference type="GO" id="GO:0046654">
    <property type="term" value="P:tetrahydrofolate biosynthetic process"/>
    <property type="evidence" value="ECO:0007669"/>
    <property type="project" value="UniProtKB-UniPathway"/>
</dbReference>
<dbReference type="EMBL" id="JACHHI010000002">
    <property type="protein sequence ID" value="MBB6477365.1"/>
    <property type="molecule type" value="Genomic_DNA"/>
</dbReference>
<dbReference type="RefSeq" id="WP_159823167.1">
    <property type="nucleotide sequence ID" value="NZ_CABWNB010000003.1"/>
</dbReference>
<evidence type="ECO:0000313" key="10">
    <source>
        <dbReference type="EMBL" id="MBB6477365.1"/>
    </source>
</evidence>
<evidence type="ECO:0000256" key="5">
    <source>
        <dbReference type="ARBA" id="ARBA00022857"/>
    </source>
</evidence>
<dbReference type="UniPathway" id="UPA00077">
    <property type="reaction ID" value="UER00158"/>
</dbReference>
<organism evidence="10 11">
    <name type="scientific">Negativicoccus succinicivorans</name>
    <dbReference type="NCBI Taxonomy" id="620903"/>
    <lineage>
        <taxon>Bacteria</taxon>
        <taxon>Bacillati</taxon>
        <taxon>Bacillota</taxon>
        <taxon>Negativicutes</taxon>
        <taxon>Veillonellales</taxon>
        <taxon>Veillonellaceae</taxon>
        <taxon>Negativicoccus</taxon>
    </lineage>
</organism>